<evidence type="ECO:0000256" key="3">
    <source>
        <dbReference type="ARBA" id="ARBA00022795"/>
    </source>
</evidence>
<feature type="region of interest" description="Disordered" evidence="4">
    <location>
        <begin position="134"/>
        <end position="167"/>
    </location>
</feature>
<gene>
    <name evidence="5" type="ORF">Pla111_21240</name>
</gene>
<sequence>MASPATETLADLVLRRRQLLERLLLLCGKQGELVEAGATGPLLTLLGAKQKLIDELTDTERLLNPFREEDPAARQWASAEARAACADNAQRCTDLLAAIRELEARHGKRMAERRDVIADQLQAIHRGHQVATAYGPHTSAVPGRPRNITPHVGPEVPSASNLDMTTN</sequence>
<dbReference type="OrthoDB" id="280002at2"/>
<reference evidence="5 6" key="1">
    <citation type="submission" date="2019-02" db="EMBL/GenBank/DDBJ databases">
        <title>Deep-cultivation of Planctomycetes and their phenomic and genomic characterization uncovers novel biology.</title>
        <authorList>
            <person name="Wiegand S."/>
            <person name="Jogler M."/>
            <person name="Boedeker C."/>
            <person name="Pinto D."/>
            <person name="Vollmers J."/>
            <person name="Rivas-Marin E."/>
            <person name="Kohn T."/>
            <person name="Peeters S.H."/>
            <person name="Heuer A."/>
            <person name="Rast P."/>
            <person name="Oberbeckmann S."/>
            <person name="Bunk B."/>
            <person name="Jeske O."/>
            <person name="Meyerdierks A."/>
            <person name="Storesund J.E."/>
            <person name="Kallscheuer N."/>
            <person name="Luecker S."/>
            <person name="Lage O.M."/>
            <person name="Pohl T."/>
            <person name="Merkel B.J."/>
            <person name="Hornburger P."/>
            <person name="Mueller R.-W."/>
            <person name="Bruemmer F."/>
            <person name="Labrenz M."/>
            <person name="Spormann A.M."/>
            <person name="Op Den Camp H."/>
            <person name="Overmann J."/>
            <person name="Amann R."/>
            <person name="Jetten M.S.M."/>
            <person name="Mascher T."/>
            <person name="Medema M.H."/>
            <person name="Devos D.P."/>
            <person name="Kaster A.-K."/>
            <person name="Ovreas L."/>
            <person name="Rohde M."/>
            <person name="Galperin M.Y."/>
            <person name="Jogler C."/>
        </authorList>
    </citation>
    <scope>NUCLEOTIDE SEQUENCE [LARGE SCALE GENOMIC DNA]</scope>
    <source>
        <strain evidence="5 6">Pla111</strain>
    </source>
</reference>
<evidence type="ECO:0000313" key="6">
    <source>
        <dbReference type="Proteomes" id="UP000318995"/>
    </source>
</evidence>
<comment type="similarity">
    <text evidence="2">Belongs to the FlgN family.</text>
</comment>
<comment type="function">
    <text evidence="1">Required for the efficient initiation of filament assembly.</text>
</comment>
<dbReference type="InterPro" id="IPR007809">
    <property type="entry name" value="FlgN-like"/>
</dbReference>
<proteinExistence type="inferred from homology"/>
<comment type="caution">
    <text evidence="5">The sequence shown here is derived from an EMBL/GenBank/DDBJ whole genome shotgun (WGS) entry which is preliminary data.</text>
</comment>
<protein>
    <submittedName>
        <fullName evidence="5">FlgN protein</fullName>
    </submittedName>
</protein>
<accession>A0A5C5VXL1</accession>
<dbReference type="Proteomes" id="UP000318995">
    <property type="component" value="Unassembled WGS sequence"/>
</dbReference>
<evidence type="ECO:0000256" key="4">
    <source>
        <dbReference type="SAM" id="MobiDB-lite"/>
    </source>
</evidence>
<dbReference type="AlphaFoldDB" id="A0A5C5VXL1"/>
<feature type="compositionally biased region" description="Polar residues" evidence="4">
    <location>
        <begin position="158"/>
        <end position="167"/>
    </location>
</feature>
<evidence type="ECO:0000256" key="1">
    <source>
        <dbReference type="ARBA" id="ARBA00002397"/>
    </source>
</evidence>
<dbReference type="SUPFAM" id="SSF140566">
    <property type="entry name" value="FlgN-like"/>
    <property type="match status" value="1"/>
</dbReference>
<dbReference type="GO" id="GO:0044780">
    <property type="term" value="P:bacterial-type flagellum assembly"/>
    <property type="evidence" value="ECO:0007669"/>
    <property type="project" value="InterPro"/>
</dbReference>
<keyword evidence="3" id="KW-1005">Bacterial flagellum biogenesis</keyword>
<dbReference type="InterPro" id="IPR036679">
    <property type="entry name" value="FlgN-like_sf"/>
</dbReference>
<evidence type="ECO:0000313" key="5">
    <source>
        <dbReference type="EMBL" id="TWT43174.1"/>
    </source>
</evidence>
<name>A0A5C5VXL1_9BACT</name>
<dbReference type="RefSeq" id="WP_146574075.1">
    <property type="nucleotide sequence ID" value="NZ_SJPH01000004.1"/>
</dbReference>
<organism evidence="5 6">
    <name type="scientific">Botrimarina hoheduenensis</name>
    <dbReference type="NCBI Taxonomy" id="2528000"/>
    <lineage>
        <taxon>Bacteria</taxon>
        <taxon>Pseudomonadati</taxon>
        <taxon>Planctomycetota</taxon>
        <taxon>Planctomycetia</taxon>
        <taxon>Pirellulales</taxon>
        <taxon>Lacipirellulaceae</taxon>
        <taxon>Botrimarina</taxon>
    </lineage>
</organism>
<dbReference type="Pfam" id="PF05130">
    <property type="entry name" value="FlgN"/>
    <property type="match status" value="1"/>
</dbReference>
<dbReference type="EMBL" id="SJPH01000004">
    <property type="protein sequence ID" value="TWT43174.1"/>
    <property type="molecule type" value="Genomic_DNA"/>
</dbReference>
<evidence type="ECO:0000256" key="2">
    <source>
        <dbReference type="ARBA" id="ARBA00007703"/>
    </source>
</evidence>
<keyword evidence="6" id="KW-1185">Reference proteome</keyword>